<reference evidence="3" key="1">
    <citation type="submission" date="2016-11" db="EMBL/GenBank/DDBJ databases">
        <authorList>
            <person name="Varghese N."/>
            <person name="Submissions S."/>
        </authorList>
    </citation>
    <scope>NUCLEOTIDE SEQUENCE [LARGE SCALE GENOMIC DNA]</scope>
    <source>
        <strain evidence="3">USBA-503</strain>
    </source>
</reference>
<dbReference type="InterPro" id="IPR013785">
    <property type="entry name" value="Aldolase_TIM"/>
</dbReference>
<keyword evidence="3" id="KW-1185">Reference proteome</keyword>
<comment type="similarity">
    <text evidence="1">Belongs to the phosphosulfolactate synthase family.</text>
</comment>
<sequence>MESLPWNVWYTAQLPKRAEKPRFRGITVAMDTGIPFSFMQASLQNVHPYIDFWKFAYGSPVFTTPSILQNKISLCHEYHIRPLSSGILFEYAALRNESGEFLDALHEAGFDAVEISFRLADAKNSHWVTRIEESKNKNFTVFTELVLPSSPDSVPSYLALIAAHLMAGVDYIQLLAEDHRTSAFTFYKEWQPILEEAFGERIHHLVWPVPDAEELSRLPQLALGNLNMHLVRPQQLMIVESARRRLLGECSAKPKEWMLGNEIDIYAPSQRQEGLKTKLNQGLWMPPEKK</sequence>
<dbReference type="AlphaFoldDB" id="A0A1M6VB20"/>
<evidence type="ECO:0000256" key="1">
    <source>
        <dbReference type="ARBA" id="ARBA00010424"/>
    </source>
</evidence>
<evidence type="ECO:0000313" key="3">
    <source>
        <dbReference type="Proteomes" id="UP000184016"/>
    </source>
</evidence>
<dbReference type="OrthoDB" id="7809088at2"/>
<proteinExistence type="inferred from homology"/>
<dbReference type="EMBL" id="FRAF01000022">
    <property type="protein sequence ID" value="SHK78571.1"/>
    <property type="molecule type" value="Genomic_DNA"/>
</dbReference>
<protein>
    <submittedName>
        <fullName evidence="2">Phosphosulfolactate synthase, CoM biosynthesis protein A</fullName>
    </submittedName>
</protein>
<name>A0A1M6VB20_9BACL</name>
<evidence type="ECO:0000313" key="2">
    <source>
        <dbReference type="EMBL" id="SHK78571.1"/>
    </source>
</evidence>
<dbReference type="InterPro" id="IPR003830">
    <property type="entry name" value="ComA_synth"/>
</dbReference>
<dbReference type="Proteomes" id="UP000184016">
    <property type="component" value="Unassembled WGS sequence"/>
</dbReference>
<dbReference type="Pfam" id="PF02679">
    <property type="entry name" value="ComA"/>
    <property type="match status" value="1"/>
</dbReference>
<organism evidence="2 3">
    <name type="scientific">Alicyclobacillus tolerans</name>
    <dbReference type="NCBI Taxonomy" id="90970"/>
    <lineage>
        <taxon>Bacteria</taxon>
        <taxon>Bacillati</taxon>
        <taxon>Bacillota</taxon>
        <taxon>Bacilli</taxon>
        <taxon>Bacillales</taxon>
        <taxon>Alicyclobacillaceae</taxon>
        <taxon>Alicyclobacillus</taxon>
    </lineage>
</organism>
<gene>
    <name evidence="2" type="ORF">SAMN05443507_12262</name>
</gene>
<dbReference type="STRING" id="1830138.SAMN05443507_12262"/>
<accession>A0A1M6VB20</accession>
<dbReference type="SUPFAM" id="SSF102110">
    <property type="entry name" value="(2r)-phospho-3-sulfolactate synthase ComA"/>
    <property type="match status" value="1"/>
</dbReference>
<dbReference type="RefSeq" id="WP_072874855.1">
    <property type="nucleotide sequence ID" value="NZ_FRAF01000022.1"/>
</dbReference>
<dbReference type="Gene3D" id="3.20.20.70">
    <property type="entry name" value="Aldolase class I"/>
    <property type="match status" value="1"/>
</dbReference>
<dbReference type="InterPro" id="IPR036112">
    <property type="entry name" value="ComA_synth_sf"/>
</dbReference>